<comment type="caution">
    <text evidence="3">The sequence shown here is derived from an EMBL/GenBank/DDBJ whole genome shotgun (WGS) entry which is preliminary data.</text>
</comment>
<dbReference type="EMBL" id="RCDD01000002">
    <property type="protein sequence ID" value="RLK58666.1"/>
    <property type="molecule type" value="Genomic_DNA"/>
</dbReference>
<evidence type="ECO:0000313" key="4">
    <source>
        <dbReference type="Proteomes" id="UP000282454"/>
    </source>
</evidence>
<proteinExistence type="predicted"/>
<evidence type="ECO:0000256" key="2">
    <source>
        <dbReference type="SAM" id="SignalP"/>
    </source>
</evidence>
<organism evidence="3 4">
    <name type="scientific">Actinokineospora cianjurensis</name>
    <dbReference type="NCBI Taxonomy" id="585224"/>
    <lineage>
        <taxon>Bacteria</taxon>
        <taxon>Bacillati</taxon>
        <taxon>Actinomycetota</taxon>
        <taxon>Actinomycetes</taxon>
        <taxon>Pseudonocardiales</taxon>
        <taxon>Pseudonocardiaceae</taxon>
        <taxon>Actinokineospora</taxon>
    </lineage>
</organism>
<reference evidence="3 4" key="1">
    <citation type="submission" date="2018-10" db="EMBL/GenBank/DDBJ databases">
        <title>Genomic Encyclopedia of Archaeal and Bacterial Type Strains, Phase II (KMG-II): from individual species to whole genera.</title>
        <authorList>
            <person name="Goeker M."/>
        </authorList>
    </citation>
    <scope>NUCLEOTIDE SEQUENCE [LARGE SCALE GENOMIC DNA]</scope>
    <source>
        <strain evidence="3 4">DSM 45657</strain>
    </source>
</reference>
<keyword evidence="4" id="KW-1185">Reference proteome</keyword>
<feature type="chain" id="PRO_5019017428" description="LppP/LprE lipoprotein" evidence="2">
    <location>
        <begin position="26"/>
        <end position="172"/>
    </location>
</feature>
<feature type="region of interest" description="Disordered" evidence="1">
    <location>
        <begin position="58"/>
        <end position="77"/>
    </location>
</feature>
<dbReference type="PROSITE" id="PS51257">
    <property type="entry name" value="PROKAR_LIPOPROTEIN"/>
    <property type="match status" value="1"/>
</dbReference>
<name>A0A421B2L4_9PSEU</name>
<feature type="signal peptide" evidence="2">
    <location>
        <begin position="1"/>
        <end position="25"/>
    </location>
</feature>
<evidence type="ECO:0000256" key="1">
    <source>
        <dbReference type="SAM" id="MobiDB-lite"/>
    </source>
</evidence>
<gene>
    <name evidence="3" type="ORF">CLV68_3138</name>
</gene>
<dbReference type="Proteomes" id="UP000282454">
    <property type="component" value="Unassembled WGS sequence"/>
</dbReference>
<keyword evidence="2" id="KW-0732">Signal</keyword>
<sequence>MIQAGRRVLAVLVMTAAGVGSCVTACDPTPLAAGLYGACQDDGGRTAERLLAREELDLAPPDVEPEEKASKQPCEDEAGIGTVSRGFATKGQNDEIRAYYKTAFTDHGWQQRYEAPLEPLDVSKPYTTSVHVCFERPDMPGVILGLHFSPFDPLSYSIGFDYGKPDLTCPTG</sequence>
<dbReference type="AlphaFoldDB" id="A0A421B2L4"/>
<accession>A0A421B2L4</accession>
<protein>
    <recommendedName>
        <fullName evidence="5">LppP/LprE lipoprotein</fullName>
    </recommendedName>
</protein>
<evidence type="ECO:0008006" key="5">
    <source>
        <dbReference type="Google" id="ProtNLM"/>
    </source>
</evidence>
<evidence type="ECO:0000313" key="3">
    <source>
        <dbReference type="EMBL" id="RLK58666.1"/>
    </source>
</evidence>
<dbReference type="RefSeq" id="WP_121391397.1">
    <property type="nucleotide sequence ID" value="NZ_RCDD01000002.1"/>
</dbReference>